<organism evidence="2 3">
    <name type="scientific">Trichonephila clavata</name>
    <name type="common">Joro spider</name>
    <name type="synonym">Nephila clavata</name>
    <dbReference type="NCBI Taxonomy" id="2740835"/>
    <lineage>
        <taxon>Eukaryota</taxon>
        <taxon>Metazoa</taxon>
        <taxon>Ecdysozoa</taxon>
        <taxon>Arthropoda</taxon>
        <taxon>Chelicerata</taxon>
        <taxon>Arachnida</taxon>
        <taxon>Araneae</taxon>
        <taxon>Araneomorphae</taxon>
        <taxon>Entelegynae</taxon>
        <taxon>Araneoidea</taxon>
        <taxon>Nephilidae</taxon>
        <taxon>Trichonephila</taxon>
    </lineage>
</organism>
<dbReference type="Proteomes" id="UP000887116">
    <property type="component" value="Unassembled WGS sequence"/>
</dbReference>
<keyword evidence="3" id="KW-1185">Reference proteome</keyword>
<dbReference type="AlphaFoldDB" id="A0A8X6J220"/>
<protein>
    <submittedName>
        <fullName evidence="2">Uncharacterized protein</fullName>
    </submittedName>
</protein>
<evidence type="ECO:0000256" key="1">
    <source>
        <dbReference type="SAM" id="MobiDB-lite"/>
    </source>
</evidence>
<name>A0A8X6J220_TRICU</name>
<evidence type="ECO:0000313" key="3">
    <source>
        <dbReference type="Proteomes" id="UP000887116"/>
    </source>
</evidence>
<feature type="region of interest" description="Disordered" evidence="1">
    <location>
        <begin position="1"/>
        <end position="42"/>
    </location>
</feature>
<proteinExistence type="predicted"/>
<reference evidence="2" key="1">
    <citation type="submission" date="2020-07" db="EMBL/GenBank/DDBJ databases">
        <title>Multicomponent nature underlies the extraordinary mechanical properties of spider dragline silk.</title>
        <authorList>
            <person name="Kono N."/>
            <person name="Nakamura H."/>
            <person name="Mori M."/>
            <person name="Yoshida Y."/>
            <person name="Ohtoshi R."/>
            <person name="Malay A.D."/>
            <person name="Moran D.A.P."/>
            <person name="Tomita M."/>
            <person name="Numata K."/>
            <person name="Arakawa K."/>
        </authorList>
    </citation>
    <scope>NUCLEOTIDE SEQUENCE</scope>
</reference>
<dbReference type="EMBL" id="BMAO01033248">
    <property type="protein sequence ID" value="GFQ88065.1"/>
    <property type="molecule type" value="Genomic_DNA"/>
</dbReference>
<comment type="caution">
    <text evidence="2">The sequence shown here is derived from an EMBL/GenBank/DDBJ whole genome shotgun (WGS) entry which is preliminary data.</text>
</comment>
<evidence type="ECO:0000313" key="2">
    <source>
        <dbReference type="EMBL" id="GFQ88065.1"/>
    </source>
</evidence>
<sequence>MLLPLRSRARASKRQEEPGRTSPYLLRTRAGDKSGRTNPFPLRIRAGSKRRQVEDAATTSKALQFTQSSGFQDIRHCLNSLMEQFVR</sequence>
<gene>
    <name evidence="2" type="ORF">TNCT_528681</name>
</gene>
<accession>A0A8X6J220</accession>